<dbReference type="KEGG" id="bspl:114845518"/>
<feature type="compositionally biased region" description="Basic and acidic residues" evidence="1">
    <location>
        <begin position="215"/>
        <end position="225"/>
    </location>
</feature>
<name>A0A6P7L602_BETSP</name>
<evidence type="ECO:0000313" key="2">
    <source>
        <dbReference type="Proteomes" id="UP000515150"/>
    </source>
</evidence>
<feature type="region of interest" description="Disordered" evidence="1">
    <location>
        <begin position="445"/>
        <end position="476"/>
    </location>
</feature>
<dbReference type="InParanoid" id="A0A6P7L602"/>
<feature type="compositionally biased region" description="Basic and acidic residues" evidence="1">
    <location>
        <begin position="1033"/>
        <end position="1064"/>
    </location>
</feature>
<feature type="compositionally biased region" description="Polar residues" evidence="1">
    <location>
        <begin position="33"/>
        <end position="52"/>
    </location>
</feature>
<feature type="compositionally biased region" description="Acidic residues" evidence="1">
    <location>
        <begin position="237"/>
        <end position="248"/>
    </location>
</feature>
<feature type="compositionally biased region" description="Basic and acidic residues" evidence="1">
    <location>
        <begin position="287"/>
        <end position="296"/>
    </location>
</feature>
<feature type="region of interest" description="Disordered" evidence="1">
    <location>
        <begin position="601"/>
        <end position="638"/>
    </location>
</feature>
<feature type="compositionally biased region" description="Basic and acidic residues" evidence="1">
    <location>
        <begin position="891"/>
        <end position="911"/>
    </location>
</feature>
<feature type="region of interest" description="Disordered" evidence="1">
    <location>
        <begin position="1031"/>
        <end position="1094"/>
    </location>
</feature>
<keyword evidence="2" id="KW-1185">Reference proteome</keyword>
<feature type="compositionally biased region" description="Polar residues" evidence="1">
    <location>
        <begin position="823"/>
        <end position="836"/>
    </location>
</feature>
<feature type="compositionally biased region" description="Acidic residues" evidence="1">
    <location>
        <begin position="623"/>
        <end position="637"/>
    </location>
</feature>
<feature type="compositionally biased region" description="Basic and acidic residues" evidence="1">
    <location>
        <begin position="193"/>
        <end position="208"/>
    </location>
</feature>
<gene>
    <name evidence="3" type="primary">si:ch211-136m16.8</name>
</gene>
<feature type="compositionally biased region" description="Basic and acidic residues" evidence="1">
    <location>
        <begin position="463"/>
        <end position="476"/>
    </location>
</feature>
<proteinExistence type="predicted"/>
<feature type="compositionally biased region" description="Polar residues" evidence="1">
    <location>
        <begin position="327"/>
        <end position="341"/>
    </location>
</feature>
<protein>
    <submittedName>
        <fullName evidence="3">Uncharacterized protein si:ch211-136m16.8</fullName>
    </submittedName>
</protein>
<dbReference type="GeneID" id="114845518"/>
<reference evidence="3" key="1">
    <citation type="submission" date="2025-08" db="UniProtKB">
        <authorList>
            <consortium name="RefSeq"/>
        </authorList>
    </citation>
    <scope>IDENTIFICATION</scope>
</reference>
<evidence type="ECO:0000256" key="1">
    <source>
        <dbReference type="SAM" id="MobiDB-lite"/>
    </source>
</evidence>
<feature type="region of interest" description="Disordered" evidence="1">
    <location>
        <begin position="823"/>
        <end position="935"/>
    </location>
</feature>
<feature type="compositionally biased region" description="Basic and acidic residues" evidence="1">
    <location>
        <begin position="379"/>
        <end position="392"/>
    </location>
</feature>
<dbReference type="OrthoDB" id="8961857at2759"/>
<feature type="compositionally biased region" description="Basic and acidic residues" evidence="1">
    <location>
        <begin position="95"/>
        <end position="129"/>
    </location>
</feature>
<feature type="region of interest" description="Disordered" evidence="1">
    <location>
        <begin position="534"/>
        <end position="553"/>
    </location>
</feature>
<feature type="region of interest" description="Disordered" evidence="1">
    <location>
        <begin position="966"/>
        <end position="1003"/>
    </location>
</feature>
<feature type="compositionally biased region" description="Basic and acidic residues" evidence="1">
    <location>
        <begin position="149"/>
        <end position="169"/>
    </location>
</feature>
<accession>A0A6P7L602</accession>
<sequence length="1094" mass="119560">MDPDGPVARAGRTFWTVWCYVTEAVNRFFRPELTNTDSSDPSSVQESAANSEPTEDSTGGGGHHEHPPLPSASLPRSSGVVSWDSGLRPQSKTQQRTDAESKGSEEQETKGEEQSGQTRSDDGGHAMVERDEEENEKCEMGKMTPNTGVEKREEPVTELEVNKEDKHDLEEVDGGMDLYKMTDHNVEEEDDVNKDKAETGAKHGDVENHVSVLEKSPENENKSDEDVSTCKQLSDPQGDEEEADEEDVSILQEREQCGQENTTGPEHKKTMDENPEQEDGSQTDTGGRGERERLPERLVCSQEASLAADAELNTEEEQEDVAERSKTNTSGADCANASTTCVVEEHWSSEEDDSGATMEISRAPTSVTVTSEAEVPQETSRELENHPLRSCEGRAAVSPGLHSTACEETREGVPEYNNEPGPDENTPQTFLEVGDGKEMQTTQLPEEVKRTENSGSTAAGDLLVKERGGEEQEERHIDAGLLRDGVKPLVEQIIQRSIDSMKTVIERSEKEFETDTVSADDTTETEELLAEVGADGRLRDARDAGGDGSDSAGPVAAGGLFGIAGRTSEPADAELLKIMNPSVFQESSDENCNIISSLLEVNKSGFPKESDEGEPKTRGDFTEGTEYEPEEGAAEDEAQNKIHVGFLDVQLVDEAAEPIKETYKNQDKTLEISNEETLKDTEATDEVIIAELQSQGLTVTSEEDREAELCYVEGTSRGHEGVIDEEILDLWIQTASSEDTDQVKQEEDEQQADAELHQEPPETLPEVEDEQLPEPNAGESRLVSDTEMSSFTAESGVLDQPLDRSGTESFQDYVILASMSETANVSDLSNQQTMATCQDAVDTEQSDMNEEKSFTEAGFITDSEAGHQEPYKSQGGSDGEHTELLENDTGSQKEDAGRTDQNPKTDLKDTEEAGVDLQTNGENAEKTEHPKSGSYVLLEDEIKSRESNSQNLTEVDASLLDFTAQRSRIALKNPRVRPPKDPRALLHMPSLQPTPTSHLQVKVPAGGPLGGLGVGIKLPGLGAGFPVLKKTRVVTDENGPEKSTESETKTDDNNDLPKHDEVPQRPKWMPPKHPGFGNPLMSELKNKLKKTTTE</sequence>
<feature type="region of interest" description="Disordered" evidence="1">
    <location>
        <begin position="737"/>
        <end position="805"/>
    </location>
</feature>
<dbReference type="RefSeq" id="XP_028989450.2">
    <property type="nucleotide sequence ID" value="XM_029133617.3"/>
</dbReference>
<evidence type="ECO:0000313" key="3">
    <source>
        <dbReference type="RefSeq" id="XP_028989450.2"/>
    </source>
</evidence>
<dbReference type="AlphaFoldDB" id="A0A6P7L602"/>
<feature type="region of interest" description="Disordered" evidence="1">
    <location>
        <begin position="32"/>
        <end position="430"/>
    </location>
</feature>
<dbReference type="Proteomes" id="UP000515150">
    <property type="component" value="Chromosome 19"/>
</dbReference>
<feature type="compositionally biased region" description="Basic and acidic residues" evidence="1">
    <location>
        <begin position="606"/>
        <end position="621"/>
    </location>
</feature>
<feature type="compositionally biased region" description="Basic and acidic residues" evidence="1">
    <location>
        <begin position="534"/>
        <end position="545"/>
    </location>
</feature>
<organism evidence="2 3">
    <name type="scientific">Betta splendens</name>
    <name type="common">Siamese fighting fish</name>
    <dbReference type="NCBI Taxonomy" id="158456"/>
    <lineage>
        <taxon>Eukaryota</taxon>
        <taxon>Metazoa</taxon>
        <taxon>Chordata</taxon>
        <taxon>Craniata</taxon>
        <taxon>Vertebrata</taxon>
        <taxon>Euteleostomi</taxon>
        <taxon>Actinopterygii</taxon>
        <taxon>Neopterygii</taxon>
        <taxon>Teleostei</taxon>
        <taxon>Neoteleostei</taxon>
        <taxon>Acanthomorphata</taxon>
        <taxon>Anabantaria</taxon>
        <taxon>Anabantiformes</taxon>
        <taxon>Anabantoidei</taxon>
        <taxon>Osphronemidae</taxon>
        <taxon>Betta</taxon>
    </lineage>
</organism>